<protein>
    <submittedName>
        <fullName evidence="2">Uncharacterized protein</fullName>
    </submittedName>
</protein>
<evidence type="ECO:0000313" key="3">
    <source>
        <dbReference type="Proteomes" id="UP001174909"/>
    </source>
</evidence>
<reference evidence="2" key="1">
    <citation type="submission" date="2023-03" db="EMBL/GenBank/DDBJ databases">
        <authorList>
            <person name="Steffen K."/>
            <person name="Cardenas P."/>
        </authorList>
    </citation>
    <scope>NUCLEOTIDE SEQUENCE</scope>
</reference>
<organism evidence="2 3">
    <name type="scientific">Geodia barretti</name>
    <name type="common">Barrett's horny sponge</name>
    <dbReference type="NCBI Taxonomy" id="519541"/>
    <lineage>
        <taxon>Eukaryota</taxon>
        <taxon>Metazoa</taxon>
        <taxon>Porifera</taxon>
        <taxon>Demospongiae</taxon>
        <taxon>Heteroscleromorpha</taxon>
        <taxon>Tetractinellida</taxon>
        <taxon>Astrophorina</taxon>
        <taxon>Geodiidae</taxon>
        <taxon>Geodia</taxon>
    </lineage>
</organism>
<dbReference type="EMBL" id="CASHTH010003831">
    <property type="protein sequence ID" value="CAI8050017.1"/>
    <property type="molecule type" value="Genomic_DNA"/>
</dbReference>
<dbReference type="Proteomes" id="UP001174909">
    <property type="component" value="Unassembled WGS sequence"/>
</dbReference>
<proteinExistence type="predicted"/>
<evidence type="ECO:0000313" key="2">
    <source>
        <dbReference type="EMBL" id="CAI8050017.1"/>
    </source>
</evidence>
<name>A0AA35TN22_GEOBA</name>
<sequence length="137" mass="15741">MRRLGGRGGDRRKGVNFERESGGDGRGREGEGEGGEEGDENDKRNRRRRRRGREGEDEEDDCEGGRYRNGYGQEGDDLEAAKSGSLGDLMRFKSKKRDDVKVLKATLKELKDIDPLDYLARYCIIDQQKVPHYRRVY</sequence>
<evidence type="ECO:0000256" key="1">
    <source>
        <dbReference type="SAM" id="MobiDB-lite"/>
    </source>
</evidence>
<gene>
    <name evidence="2" type="ORF">GBAR_LOCUS27519</name>
</gene>
<accession>A0AA35TN22</accession>
<feature type="region of interest" description="Disordered" evidence="1">
    <location>
        <begin position="1"/>
        <end position="82"/>
    </location>
</feature>
<dbReference type="AlphaFoldDB" id="A0AA35TN22"/>
<comment type="caution">
    <text evidence="2">The sequence shown here is derived from an EMBL/GenBank/DDBJ whole genome shotgun (WGS) entry which is preliminary data.</text>
</comment>
<keyword evidence="3" id="KW-1185">Reference proteome</keyword>
<feature type="compositionally biased region" description="Basic and acidic residues" evidence="1">
    <location>
        <begin position="8"/>
        <end position="31"/>
    </location>
</feature>